<keyword evidence="9 11" id="KW-0443">Lipid metabolism</keyword>
<accession>A0A0W0TGB3</accession>
<dbReference type="HAMAP" id="MF_00392">
    <property type="entry name" value="LpxB"/>
    <property type="match status" value="1"/>
</dbReference>
<evidence type="ECO:0000256" key="8">
    <source>
        <dbReference type="ARBA" id="ARBA00022679"/>
    </source>
</evidence>
<dbReference type="GO" id="GO:0016020">
    <property type="term" value="C:membrane"/>
    <property type="evidence" value="ECO:0007669"/>
    <property type="project" value="GOC"/>
</dbReference>
<evidence type="ECO:0000256" key="1">
    <source>
        <dbReference type="ARBA" id="ARBA00002056"/>
    </source>
</evidence>
<dbReference type="RefSeq" id="WP_058527840.1">
    <property type="nucleotide sequence ID" value="NZ_CAAAHY010000005.1"/>
</dbReference>
<dbReference type="GO" id="GO:0009245">
    <property type="term" value="P:lipid A biosynthetic process"/>
    <property type="evidence" value="ECO:0007669"/>
    <property type="project" value="UniProtKB-UniRule"/>
</dbReference>
<dbReference type="Proteomes" id="UP000054773">
    <property type="component" value="Unassembled WGS sequence"/>
</dbReference>
<dbReference type="GO" id="GO:0005543">
    <property type="term" value="F:phospholipid binding"/>
    <property type="evidence" value="ECO:0007669"/>
    <property type="project" value="TreeGrafter"/>
</dbReference>
<keyword evidence="6 11" id="KW-0441">Lipid A biosynthesis</keyword>
<comment type="similarity">
    <text evidence="2 11">Belongs to the LpxB family.</text>
</comment>
<reference evidence="12 13" key="1">
    <citation type="submission" date="2015-11" db="EMBL/GenBank/DDBJ databases">
        <title>Genomic analysis of 38 Legionella species identifies large and diverse effector repertoires.</title>
        <authorList>
            <person name="Burstein D."/>
            <person name="Amaro F."/>
            <person name="Zusman T."/>
            <person name="Lifshitz Z."/>
            <person name="Cohen O."/>
            <person name="Gilbert J.A."/>
            <person name="Pupko T."/>
            <person name="Shuman H.A."/>
            <person name="Segal G."/>
        </authorList>
    </citation>
    <scope>NUCLEOTIDE SEQUENCE [LARGE SCALE GENOMIC DNA]</scope>
    <source>
        <strain evidence="12 13">SE-32A-C8</strain>
    </source>
</reference>
<comment type="catalytic activity">
    <reaction evidence="10 11">
        <text>a lipid X + a UDP-2-N,3-O-bis[(3R)-3-hydroxyacyl]-alpha-D-glucosamine = a lipid A disaccharide + UDP + H(+)</text>
        <dbReference type="Rhea" id="RHEA:67828"/>
        <dbReference type="ChEBI" id="CHEBI:15378"/>
        <dbReference type="ChEBI" id="CHEBI:58223"/>
        <dbReference type="ChEBI" id="CHEBI:137748"/>
        <dbReference type="ChEBI" id="CHEBI:176338"/>
        <dbReference type="ChEBI" id="CHEBI:176343"/>
        <dbReference type="EC" id="2.4.1.182"/>
    </reaction>
</comment>
<dbReference type="PANTHER" id="PTHR30372:SF4">
    <property type="entry name" value="LIPID-A-DISACCHARIDE SYNTHASE, MITOCHONDRIAL-RELATED"/>
    <property type="match status" value="1"/>
</dbReference>
<comment type="caution">
    <text evidence="12">The sequence shown here is derived from an EMBL/GenBank/DDBJ whole genome shotgun (WGS) entry which is preliminary data.</text>
</comment>
<evidence type="ECO:0000313" key="12">
    <source>
        <dbReference type="EMBL" id="KTC94598.1"/>
    </source>
</evidence>
<sequence>MERPIKIAIVAGEPSGDLLGAGLMAALKERLQQVSFVGIGGPQMQSQGFQSLVPMEYLSVMGITDVLRRYPQLWLLRKKLIREWTMNPPDVFIGIDYSTFNLVIEKKLKQQGIKTIHYVSPKIWAWRQKRVYKVKEAVDLVLTLFPFEAAFYQQYEVPARFVGHPLADMIDTQIDKMRLRKEAGYTASDKILTLLPGSRLGELRYLGPLYLEVMNRLHQKQPDITFIVPLATPKAIVLFKEQWHASGYSHLNIKLQQGGSREAMALANVVLVKSGTATLEAMLLKCDMVVAYKWSALNHLIITPQLKVKHISLPNLLANEALVPEFFQENASPLTISQCLLEKLNQVETPVKVMEKFNHLHWQLKQDASVKAAMAVMALISKEPSSA</sequence>
<dbReference type="PATRIC" id="fig|448.7.peg.2904"/>
<evidence type="ECO:0000256" key="10">
    <source>
        <dbReference type="ARBA" id="ARBA00048975"/>
    </source>
</evidence>
<dbReference type="PANTHER" id="PTHR30372">
    <property type="entry name" value="LIPID-A-DISACCHARIDE SYNTHASE"/>
    <property type="match status" value="1"/>
</dbReference>
<dbReference type="EC" id="2.4.1.182" evidence="3 11"/>
<comment type="function">
    <text evidence="1 11">Condensation of UDP-2,3-diacylglucosamine and 2,3-diacylglucosamine-1-phosphate to form lipid A disaccharide, a precursor of lipid A, a phosphorylated glycolipid that anchors the lipopolysaccharide to the outer membrane of the cell.</text>
</comment>
<comment type="pathway">
    <text evidence="11">Bacterial outer membrane biogenesis; LPS lipid A biosynthesis.</text>
</comment>
<keyword evidence="5 11" id="KW-0444">Lipid biosynthesis</keyword>
<evidence type="ECO:0000313" key="13">
    <source>
        <dbReference type="Proteomes" id="UP000054773"/>
    </source>
</evidence>
<dbReference type="AlphaFoldDB" id="A0A0W0TGB3"/>
<evidence type="ECO:0000256" key="5">
    <source>
        <dbReference type="ARBA" id="ARBA00022516"/>
    </source>
</evidence>
<dbReference type="EMBL" id="LNYA01000034">
    <property type="protein sequence ID" value="KTC94598.1"/>
    <property type="molecule type" value="Genomic_DNA"/>
</dbReference>
<keyword evidence="13" id="KW-1185">Reference proteome</keyword>
<dbReference type="GO" id="GO:0008915">
    <property type="term" value="F:lipid-A-disaccharide synthase activity"/>
    <property type="evidence" value="ECO:0007669"/>
    <property type="project" value="UniProtKB-UniRule"/>
</dbReference>
<keyword evidence="7 11" id="KW-0328">Glycosyltransferase</keyword>
<gene>
    <name evidence="12" type="primary">lpxB_2</name>
    <name evidence="11" type="synonym">lpxB</name>
    <name evidence="12" type="ORF">Lery_2765</name>
</gene>
<protein>
    <recommendedName>
        <fullName evidence="4 11">Lipid-A-disaccharide synthase</fullName>
        <ecNumber evidence="3 11">2.4.1.182</ecNumber>
    </recommendedName>
</protein>
<evidence type="ECO:0000256" key="4">
    <source>
        <dbReference type="ARBA" id="ARBA00020902"/>
    </source>
</evidence>
<keyword evidence="8 11" id="KW-0808">Transferase</keyword>
<organism evidence="12 13">
    <name type="scientific">Legionella erythra</name>
    <dbReference type="NCBI Taxonomy" id="448"/>
    <lineage>
        <taxon>Bacteria</taxon>
        <taxon>Pseudomonadati</taxon>
        <taxon>Pseudomonadota</taxon>
        <taxon>Gammaproteobacteria</taxon>
        <taxon>Legionellales</taxon>
        <taxon>Legionellaceae</taxon>
        <taxon>Legionella</taxon>
    </lineage>
</organism>
<dbReference type="STRING" id="448.Lery_2765"/>
<dbReference type="InterPro" id="IPR003835">
    <property type="entry name" value="Glyco_trans_19"/>
</dbReference>
<evidence type="ECO:0000256" key="7">
    <source>
        <dbReference type="ARBA" id="ARBA00022676"/>
    </source>
</evidence>
<dbReference type="OrthoDB" id="9801642at2"/>
<evidence type="ECO:0000256" key="11">
    <source>
        <dbReference type="HAMAP-Rule" id="MF_00392"/>
    </source>
</evidence>
<dbReference type="NCBIfam" id="TIGR00215">
    <property type="entry name" value="lpxB"/>
    <property type="match status" value="1"/>
</dbReference>
<evidence type="ECO:0000256" key="2">
    <source>
        <dbReference type="ARBA" id="ARBA00007868"/>
    </source>
</evidence>
<evidence type="ECO:0000256" key="9">
    <source>
        <dbReference type="ARBA" id="ARBA00023098"/>
    </source>
</evidence>
<dbReference type="SUPFAM" id="SSF53756">
    <property type="entry name" value="UDP-Glycosyltransferase/glycogen phosphorylase"/>
    <property type="match status" value="1"/>
</dbReference>
<dbReference type="UniPathway" id="UPA00973"/>
<name>A0A0W0TGB3_LEGER</name>
<proteinExistence type="inferred from homology"/>
<dbReference type="Pfam" id="PF02684">
    <property type="entry name" value="LpxB"/>
    <property type="match status" value="1"/>
</dbReference>
<evidence type="ECO:0000256" key="6">
    <source>
        <dbReference type="ARBA" id="ARBA00022556"/>
    </source>
</evidence>
<evidence type="ECO:0000256" key="3">
    <source>
        <dbReference type="ARBA" id="ARBA00012687"/>
    </source>
</evidence>